<evidence type="ECO:0000313" key="1">
    <source>
        <dbReference type="EMBL" id="SFZ80253.1"/>
    </source>
</evidence>
<reference evidence="1 2" key="1">
    <citation type="submission" date="2016-11" db="EMBL/GenBank/DDBJ databases">
        <authorList>
            <person name="Jaros S."/>
            <person name="Januszkiewicz K."/>
            <person name="Wedrychowicz H."/>
        </authorList>
    </citation>
    <scope>NUCLEOTIDE SEQUENCE [LARGE SCALE GENOMIC DNA]</scope>
    <source>
        <strain evidence="1">NCIMB 2154T</strain>
    </source>
</reference>
<name>A0A2H1E657_9FLAO</name>
<dbReference type="RefSeq" id="WP_174683262.1">
    <property type="nucleotide sequence ID" value="NZ_CP138495.1"/>
</dbReference>
<evidence type="ECO:0000313" key="2">
    <source>
        <dbReference type="Proteomes" id="UP000231564"/>
    </source>
</evidence>
<proteinExistence type="predicted"/>
<dbReference type="Proteomes" id="UP000231564">
    <property type="component" value="Chromosome MARIT"/>
</dbReference>
<gene>
    <name evidence="1" type="ORF">MARIT_0345</name>
</gene>
<organism evidence="1 2">
    <name type="scientific">Tenacibaculum maritimum NCIMB 2154</name>
    <dbReference type="NCBI Taxonomy" id="1349785"/>
    <lineage>
        <taxon>Bacteria</taxon>
        <taxon>Pseudomonadati</taxon>
        <taxon>Bacteroidota</taxon>
        <taxon>Flavobacteriia</taxon>
        <taxon>Flavobacteriales</taxon>
        <taxon>Flavobacteriaceae</taxon>
        <taxon>Tenacibaculum</taxon>
    </lineage>
</organism>
<dbReference type="KEGG" id="tmar:MARIT_0345"/>
<accession>A0A2H1E657</accession>
<dbReference type="GeneID" id="93955468"/>
<dbReference type="AlphaFoldDB" id="A0A2H1E657"/>
<protein>
    <recommendedName>
        <fullName evidence="3">NERD domain-containing protein</fullName>
    </recommendedName>
</protein>
<sequence length="394" mass="46565">MTPSEKYVANLCKKSFLPFWSHPNPLGKKNKELCDFLVVCENIIIIISVKDIKVSNHQDQNIRYERWMKKAVDSSLNQIFGAERFLNNVENIKLKNRKTVVKLPPKGDRVIYRIAIAFGSEYDFPLPMGYDKRGFTHVFDEKSTEILINELDTITDFTRYLKAKEDFLKDKQILLPEEVDFLALYLQTGLQFDFPFTLISGANNLWKDYEKSEEYKTWRKQIQPSFIWDYMIKQLYEYHIDENTDNERRDNLEEAVRLINLEPRLNRIELGISLDNAIKLKVRARILLIPESNYLYVFMPLSSKNWKEKELELELRCVVAKYLNPSINTFIGIAIGNNGKDESVFDIGYYYFPEMSEDFIKFAKEIQENHSYFVKPKLSRSSSYRDEEFKDFGL</sequence>
<dbReference type="EMBL" id="LT634361">
    <property type="protein sequence ID" value="SFZ80253.1"/>
    <property type="molecule type" value="Genomic_DNA"/>
</dbReference>
<evidence type="ECO:0008006" key="3">
    <source>
        <dbReference type="Google" id="ProtNLM"/>
    </source>
</evidence>
<keyword evidence="2" id="KW-1185">Reference proteome</keyword>